<evidence type="ECO:0000313" key="2">
    <source>
        <dbReference type="EMBL" id="KAF8701795.1"/>
    </source>
</evidence>
<dbReference type="PANTHER" id="PTHR34835:SF69">
    <property type="entry name" value="UBIQUITIN-LIKE PROTEASE FAMILY PROFILE DOMAIN-CONTAINING PROTEIN"/>
    <property type="match status" value="1"/>
</dbReference>
<organism evidence="2 3">
    <name type="scientific">Digitaria exilis</name>
    <dbReference type="NCBI Taxonomy" id="1010633"/>
    <lineage>
        <taxon>Eukaryota</taxon>
        <taxon>Viridiplantae</taxon>
        <taxon>Streptophyta</taxon>
        <taxon>Embryophyta</taxon>
        <taxon>Tracheophyta</taxon>
        <taxon>Spermatophyta</taxon>
        <taxon>Magnoliopsida</taxon>
        <taxon>Liliopsida</taxon>
        <taxon>Poales</taxon>
        <taxon>Poaceae</taxon>
        <taxon>PACMAD clade</taxon>
        <taxon>Panicoideae</taxon>
        <taxon>Panicodae</taxon>
        <taxon>Paniceae</taxon>
        <taxon>Anthephorinae</taxon>
        <taxon>Digitaria</taxon>
    </lineage>
</organism>
<protein>
    <submittedName>
        <fullName evidence="2">Uncharacterized protein</fullName>
    </submittedName>
</protein>
<name>A0A835BVA8_9POAL</name>
<comment type="caution">
    <text evidence="2">The sequence shown here is derived from an EMBL/GenBank/DDBJ whole genome shotgun (WGS) entry which is preliminary data.</text>
</comment>
<accession>A0A835BVA8</accession>
<sequence length="426" mass="48520">MSRVDPRSQTIVINESMKITYTKEDVHRVFHIACTGRSVYHKGMPNKEVTSLVLSGFLGINGKENRSIKAAQEVIERDYGNEMSVHEQNAFKNALTNPSDIGNYDWSDYVIKRLFEAVVKVKSDLNSSVKIPSITGCTLFLQVLYLDSIDTGVLNLEPHTLPRIKFFGHEVMRSMILADTLSEGDDPSVCHFGRSQGHVIVIMVSERSRRMENTVVHFSCSLGSVLVMFYVSHLYGYTSIAWLVGRYSNGVARSKLSVDCFPVKTPADLGQRNELAVIDEAQALVVIQNFAQCQELGRSCIVHYTPKYIEVLVGGIKMQLAGLLEMEMDFFDAAIRRFKEMDDMLYDRKMYQRWRHFVESDFMVNTTSKFFMCNYMDGIFAYILAGTFDTSHPSIAHQFCYHHVNYDVSKCSMVCEIQLCNAFLYL</sequence>
<dbReference type="AlphaFoldDB" id="A0A835BVA8"/>
<proteinExistence type="predicted"/>
<keyword evidence="1" id="KW-1133">Transmembrane helix</keyword>
<reference evidence="2" key="1">
    <citation type="submission" date="2020-07" db="EMBL/GenBank/DDBJ databases">
        <title>Genome sequence and genetic diversity analysis of an under-domesticated orphan crop, white fonio (Digitaria exilis).</title>
        <authorList>
            <person name="Bennetzen J.L."/>
            <person name="Chen S."/>
            <person name="Ma X."/>
            <person name="Wang X."/>
            <person name="Yssel A.E.J."/>
            <person name="Chaluvadi S.R."/>
            <person name="Johnson M."/>
            <person name="Gangashetty P."/>
            <person name="Hamidou F."/>
            <person name="Sanogo M.D."/>
            <person name="Zwaenepoel A."/>
            <person name="Wallace J."/>
            <person name="Van De Peer Y."/>
            <person name="Van Deynze A."/>
        </authorList>
    </citation>
    <scope>NUCLEOTIDE SEQUENCE</scope>
    <source>
        <tissue evidence="2">Leaves</tissue>
    </source>
</reference>
<evidence type="ECO:0000313" key="3">
    <source>
        <dbReference type="Proteomes" id="UP000636709"/>
    </source>
</evidence>
<dbReference type="EMBL" id="JACEFO010001795">
    <property type="protein sequence ID" value="KAF8701795.1"/>
    <property type="molecule type" value="Genomic_DNA"/>
</dbReference>
<evidence type="ECO:0000256" key="1">
    <source>
        <dbReference type="SAM" id="Phobius"/>
    </source>
</evidence>
<keyword evidence="3" id="KW-1185">Reference proteome</keyword>
<keyword evidence="1" id="KW-0472">Membrane</keyword>
<dbReference type="OrthoDB" id="694371at2759"/>
<dbReference type="PANTHER" id="PTHR34835">
    <property type="entry name" value="OS07G0283600 PROTEIN-RELATED"/>
    <property type="match status" value="1"/>
</dbReference>
<keyword evidence="1" id="KW-0812">Transmembrane</keyword>
<gene>
    <name evidence="2" type="ORF">HU200_033113</name>
</gene>
<dbReference type="Proteomes" id="UP000636709">
    <property type="component" value="Unassembled WGS sequence"/>
</dbReference>
<feature type="transmembrane region" description="Helical" evidence="1">
    <location>
        <begin position="215"/>
        <end position="237"/>
    </location>
</feature>